<dbReference type="PANTHER" id="PTHR33491">
    <property type="entry name" value="OSJNBA0016N04.9 PROTEIN"/>
    <property type="match status" value="1"/>
</dbReference>
<dbReference type="Pfam" id="PF13947">
    <property type="entry name" value="GUB_WAK_bind"/>
    <property type="match status" value="1"/>
</dbReference>
<feature type="signal peptide" evidence="3">
    <location>
        <begin position="1"/>
        <end position="19"/>
    </location>
</feature>
<organism evidence="5 6">
    <name type="scientific">Fraxinus pennsylvanica</name>
    <dbReference type="NCBI Taxonomy" id="56036"/>
    <lineage>
        <taxon>Eukaryota</taxon>
        <taxon>Viridiplantae</taxon>
        <taxon>Streptophyta</taxon>
        <taxon>Embryophyta</taxon>
        <taxon>Tracheophyta</taxon>
        <taxon>Spermatophyta</taxon>
        <taxon>Magnoliopsida</taxon>
        <taxon>eudicotyledons</taxon>
        <taxon>Gunneridae</taxon>
        <taxon>Pentapetalae</taxon>
        <taxon>asterids</taxon>
        <taxon>lamiids</taxon>
        <taxon>Lamiales</taxon>
        <taxon>Oleaceae</taxon>
        <taxon>Oleeae</taxon>
        <taxon>Fraxinus</taxon>
    </lineage>
</organism>
<dbReference type="AlphaFoldDB" id="A0AAD1ZDB2"/>
<dbReference type="GO" id="GO:0030247">
    <property type="term" value="F:polysaccharide binding"/>
    <property type="evidence" value="ECO:0007669"/>
    <property type="project" value="InterPro"/>
</dbReference>
<feature type="chain" id="PRO_5041998536" description="Wall-associated receptor kinase galacturonan-binding domain-containing protein" evidence="3">
    <location>
        <begin position="20"/>
        <end position="163"/>
    </location>
</feature>
<proteinExistence type="predicted"/>
<dbReference type="Proteomes" id="UP000834106">
    <property type="component" value="Chromosome 9"/>
</dbReference>
<evidence type="ECO:0000259" key="4">
    <source>
        <dbReference type="Pfam" id="PF13947"/>
    </source>
</evidence>
<evidence type="ECO:0000256" key="3">
    <source>
        <dbReference type="SAM" id="SignalP"/>
    </source>
</evidence>
<sequence length="163" mass="17726">MFLHIFCLLSLAVAPQSIAQGTKNSSAKPGCESRCGNIEVSYPFGIGNGSNCSLNSWFYIQCASVNPPKAYLGTTGIEDTAAAAGKDTRVTHISVQDALISMNASLFHERRQKLFQDARVPKQSGYRGGFGLWNGITTTIINLLLVTQVSEEEKDQKAQRKIL</sequence>
<name>A0AAD1ZDB2_9LAMI</name>
<feature type="domain" description="Wall-associated receptor kinase galacturonan-binding" evidence="4">
    <location>
        <begin position="31"/>
        <end position="96"/>
    </location>
</feature>
<evidence type="ECO:0000313" key="5">
    <source>
        <dbReference type="EMBL" id="CAI9767179.1"/>
    </source>
</evidence>
<reference evidence="5" key="1">
    <citation type="submission" date="2023-05" db="EMBL/GenBank/DDBJ databases">
        <authorList>
            <person name="Huff M."/>
        </authorList>
    </citation>
    <scope>NUCLEOTIDE SEQUENCE</scope>
</reference>
<keyword evidence="6" id="KW-1185">Reference proteome</keyword>
<evidence type="ECO:0000313" key="6">
    <source>
        <dbReference type="Proteomes" id="UP000834106"/>
    </source>
</evidence>
<accession>A0AAD1ZDB2</accession>
<protein>
    <recommendedName>
        <fullName evidence="4">Wall-associated receptor kinase galacturonan-binding domain-containing protein</fullName>
    </recommendedName>
</protein>
<keyword evidence="2 3" id="KW-0732">Signal</keyword>
<comment type="subcellular location">
    <subcellularLocation>
        <location evidence="1">Membrane</location>
        <topology evidence="1">Single-pass membrane protein</topology>
    </subcellularLocation>
</comment>
<dbReference type="InterPro" id="IPR025287">
    <property type="entry name" value="WAK_GUB"/>
</dbReference>
<dbReference type="GO" id="GO:0016020">
    <property type="term" value="C:membrane"/>
    <property type="evidence" value="ECO:0007669"/>
    <property type="project" value="UniProtKB-SubCell"/>
</dbReference>
<evidence type="ECO:0000256" key="2">
    <source>
        <dbReference type="ARBA" id="ARBA00022729"/>
    </source>
</evidence>
<dbReference type="EMBL" id="OU503044">
    <property type="protein sequence ID" value="CAI9767179.1"/>
    <property type="molecule type" value="Genomic_DNA"/>
</dbReference>
<evidence type="ECO:0000256" key="1">
    <source>
        <dbReference type="ARBA" id="ARBA00004167"/>
    </source>
</evidence>
<gene>
    <name evidence="5" type="ORF">FPE_LOCUS14609</name>
</gene>